<dbReference type="AlphaFoldDB" id="A0AAE1IKC1"/>
<accession>A0AAE1IKC1</accession>
<name>A0AAE1IKC1_9HYPO</name>
<evidence type="ECO:0000313" key="2">
    <source>
        <dbReference type="Proteomes" id="UP001273209"/>
    </source>
</evidence>
<dbReference type="RefSeq" id="XP_062760792.1">
    <property type="nucleotide sequence ID" value="XM_062899430.1"/>
</dbReference>
<dbReference type="Proteomes" id="UP001273209">
    <property type="component" value="Unassembled WGS sequence"/>
</dbReference>
<protein>
    <submittedName>
        <fullName evidence="1">Uncharacterized protein</fullName>
    </submittedName>
</protein>
<gene>
    <name evidence="1" type="ORF">Triagg1_442</name>
</gene>
<dbReference type="EMBL" id="JAWRVG010000001">
    <property type="protein sequence ID" value="KAK4085452.1"/>
    <property type="molecule type" value="Genomic_DNA"/>
</dbReference>
<proteinExistence type="predicted"/>
<evidence type="ECO:0000313" key="1">
    <source>
        <dbReference type="EMBL" id="KAK4085452.1"/>
    </source>
</evidence>
<sequence length="314" mass="36353">MDSESERAAKVDPLDDILPHWERSMTLTPKDALERVNSNPEPDYPKFEEMMAHWESFVEDNARPEVHLYWKEGLEEARRRFTTGPRPASEIQKLVKRAIDGRKSDLRSIKSRVQTASHVNPILEEEVCQILPIKLARLMGMGPPNDSEFSASNPRPEQLWEGYYSPKLRRQSPDSRTRILIAHLLASVRDMHVEELASFDDMKATAMIWYQELEIALTGGRYTDWMRTWEEDFPEVAAPLPQRSVARTMGMAVVTRRGEWREPESREVEDWEADGGEIRQETSITYDVLDLISEQISGRMETSPMDVEDEMDMD</sequence>
<keyword evidence="2" id="KW-1185">Reference proteome</keyword>
<dbReference type="GeneID" id="87918726"/>
<reference evidence="1" key="1">
    <citation type="submission" date="2023-11" db="EMBL/GenBank/DDBJ databases">
        <title>The genome sequences of three competitors of mushroom-forming fungi.</title>
        <authorList>
            <person name="Beijen E."/>
            <person name="Ohm R.A."/>
        </authorList>
    </citation>
    <scope>NUCLEOTIDE SEQUENCE</scope>
    <source>
        <strain evidence="1">CBS 100526</strain>
    </source>
</reference>
<organism evidence="1 2">
    <name type="scientific">Trichoderma aggressivum f. europaeum</name>
    <dbReference type="NCBI Taxonomy" id="173218"/>
    <lineage>
        <taxon>Eukaryota</taxon>
        <taxon>Fungi</taxon>
        <taxon>Dikarya</taxon>
        <taxon>Ascomycota</taxon>
        <taxon>Pezizomycotina</taxon>
        <taxon>Sordariomycetes</taxon>
        <taxon>Hypocreomycetidae</taxon>
        <taxon>Hypocreales</taxon>
        <taxon>Hypocreaceae</taxon>
        <taxon>Trichoderma</taxon>
    </lineage>
</organism>
<comment type="caution">
    <text evidence="1">The sequence shown here is derived from an EMBL/GenBank/DDBJ whole genome shotgun (WGS) entry which is preliminary data.</text>
</comment>